<dbReference type="PROSITE" id="PS50893">
    <property type="entry name" value="ABC_TRANSPORTER_2"/>
    <property type="match status" value="1"/>
</dbReference>
<comment type="caution">
    <text evidence="8">The sequence shown here is derived from an EMBL/GenBank/DDBJ whole genome shotgun (WGS) entry which is preliminary data.</text>
</comment>
<evidence type="ECO:0000313" key="9">
    <source>
        <dbReference type="Proteomes" id="UP000006034"/>
    </source>
</evidence>
<name>E5YA92_BILW3</name>
<dbReference type="RefSeq" id="WP_016360465.1">
    <property type="nucleotide sequence ID" value="NZ_KE150238.1"/>
</dbReference>
<reference evidence="8 9" key="2">
    <citation type="submission" date="2013-04" db="EMBL/GenBank/DDBJ databases">
        <title>The Genome Sequence of Bilophila wadsworthia 3_1_6.</title>
        <authorList>
            <consortium name="The Broad Institute Genomics Platform"/>
            <person name="Earl A."/>
            <person name="Ward D."/>
            <person name="Feldgarden M."/>
            <person name="Gevers D."/>
            <person name="Sibley C."/>
            <person name="Strauss J."/>
            <person name="Allen-Vercoe E."/>
            <person name="Walker B."/>
            <person name="Young S."/>
            <person name="Zeng Q."/>
            <person name="Gargeya S."/>
            <person name="Fitzgerald M."/>
            <person name="Haas B."/>
            <person name="Abouelleil A."/>
            <person name="Allen A.W."/>
            <person name="Alvarado L."/>
            <person name="Arachchi H.M."/>
            <person name="Berlin A.M."/>
            <person name="Chapman S.B."/>
            <person name="Gainer-Dewar J."/>
            <person name="Goldberg J."/>
            <person name="Griggs A."/>
            <person name="Gujja S."/>
            <person name="Hansen M."/>
            <person name="Howarth C."/>
            <person name="Imamovic A."/>
            <person name="Ireland A."/>
            <person name="Larimer J."/>
            <person name="McCowan C."/>
            <person name="Murphy C."/>
            <person name="Pearson M."/>
            <person name="Poon T.W."/>
            <person name="Priest M."/>
            <person name="Roberts A."/>
            <person name="Saif S."/>
            <person name="Shea T."/>
            <person name="Sisk P."/>
            <person name="Sykes S."/>
            <person name="Wortman J."/>
            <person name="Nusbaum C."/>
            <person name="Birren B."/>
        </authorList>
    </citation>
    <scope>NUCLEOTIDE SEQUENCE [LARGE SCALE GENOMIC DNA]</scope>
    <source>
        <strain evidence="8 9">3_1_6</strain>
    </source>
</reference>
<evidence type="ECO:0000259" key="7">
    <source>
        <dbReference type="PROSITE" id="PS50893"/>
    </source>
</evidence>
<dbReference type="InterPro" id="IPR003439">
    <property type="entry name" value="ABC_transporter-like_ATP-bd"/>
</dbReference>
<dbReference type="HOGENOM" id="CLU_000604_1_22_7"/>
<dbReference type="GO" id="GO:0015416">
    <property type="term" value="F:ABC-type phosphonate transporter activity"/>
    <property type="evidence" value="ECO:0007669"/>
    <property type="project" value="InterPro"/>
</dbReference>
<gene>
    <name evidence="8" type="ORF">HMPREF0179_03112</name>
</gene>
<dbReference type="PANTHER" id="PTHR43166:SF6">
    <property type="entry name" value="PHOSPHONATES IMPORT ATP-BINDING PROTEIN PHNC"/>
    <property type="match status" value="1"/>
</dbReference>
<dbReference type="GO" id="GO:0016020">
    <property type="term" value="C:membrane"/>
    <property type="evidence" value="ECO:0007669"/>
    <property type="project" value="InterPro"/>
</dbReference>
<proteinExistence type="predicted"/>
<keyword evidence="2" id="KW-1003">Cell membrane</keyword>
<dbReference type="PROSITE" id="PS00211">
    <property type="entry name" value="ABC_TRANSPORTER_1"/>
    <property type="match status" value="1"/>
</dbReference>
<dbReference type="SMART" id="SM00382">
    <property type="entry name" value="AAA"/>
    <property type="match status" value="1"/>
</dbReference>
<keyword evidence="6" id="KW-0472">Membrane</keyword>
<dbReference type="CDD" id="cd03256">
    <property type="entry name" value="ABC_PhnC_transporter"/>
    <property type="match status" value="1"/>
</dbReference>
<feature type="domain" description="ABC transporter" evidence="7">
    <location>
        <begin position="2"/>
        <end position="249"/>
    </location>
</feature>
<evidence type="ECO:0000256" key="4">
    <source>
        <dbReference type="ARBA" id="ARBA00022840"/>
    </source>
</evidence>
<reference evidence="8 9" key="1">
    <citation type="submission" date="2010-10" db="EMBL/GenBank/DDBJ databases">
        <authorList>
            <consortium name="The Broad Institute Genome Sequencing Platform"/>
            <person name="Ward D."/>
            <person name="Earl A."/>
            <person name="Feldgarden M."/>
            <person name="Young S.K."/>
            <person name="Gargeya S."/>
            <person name="Zeng Q."/>
            <person name="Alvarado L."/>
            <person name="Berlin A."/>
            <person name="Bochicchio J."/>
            <person name="Chapman S.B."/>
            <person name="Chen Z."/>
            <person name="Freedman E."/>
            <person name="Gellesch M."/>
            <person name="Goldberg J."/>
            <person name="Griggs A."/>
            <person name="Gujja S."/>
            <person name="Heilman E."/>
            <person name="Heiman D."/>
            <person name="Howarth C."/>
            <person name="Mehta T."/>
            <person name="Neiman D."/>
            <person name="Pearson M."/>
            <person name="Roberts A."/>
            <person name="Saif S."/>
            <person name="Shea T."/>
            <person name="Shenoy N."/>
            <person name="Sisk P."/>
            <person name="Stolte C."/>
            <person name="Sykes S."/>
            <person name="White J."/>
            <person name="Yandava C."/>
            <person name="Allen-Vercoe E."/>
            <person name="Sibley C."/>
            <person name="Ambrose C.E."/>
            <person name="Strauss J."/>
            <person name="Daigneault M."/>
            <person name="Haas B."/>
            <person name="Nusbaum C."/>
            <person name="Birren B."/>
        </authorList>
    </citation>
    <scope>NUCLEOTIDE SEQUENCE [LARGE SCALE GENOMIC DNA]</scope>
    <source>
        <strain evidence="8 9">3_1_6</strain>
    </source>
</reference>
<dbReference type="Gene3D" id="3.40.50.300">
    <property type="entry name" value="P-loop containing nucleotide triphosphate hydrolases"/>
    <property type="match status" value="1"/>
</dbReference>
<dbReference type="STRING" id="563192.HMPREF0179_03112"/>
<dbReference type="eggNOG" id="COG3638">
    <property type="taxonomic scope" value="Bacteria"/>
</dbReference>
<evidence type="ECO:0000313" key="8">
    <source>
        <dbReference type="EMBL" id="EFV43093.2"/>
    </source>
</evidence>
<dbReference type="PANTHER" id="PTHR43166">
    <property type="entry name" value="AMINO ACID IMPORT ATP-BINDING PROTEIN"/>
    <property type="match status" value="1"/>
</dbReference>
<evidence type="ECO:0000256" key="6">
    <source>
        <dbReference type="ARBA" id="ARBA00023136"/>
    </source>
</evidence>
<dbReference type="GO" id="GO:0005524">
    <property type="term" value="F:ATP binding"/>
    <property type="evidence" value="ECO:0007669"/>
    <property type="project" value="UniProtKB-KW"/>
</dbReference>
<dbReference type="EMBL" id="ADCP02000001">
    <property type="protein sequence ID" value="EFV43093.2"/>
    <property type="molecule type" value="Genomic_DNA"/>
</dbReference>
<dbReference type="InterPro" id="IPR027417">
    <property type="entry name" value="P-loop_NTPase"/>
</dbReference>
<dbReference type="NCBIfam" id="TIGR02315">
    <property type="entry name" value="ABC_phnC"/>
    <property type="match status" value="1"/>
</dbReference>
<dbReference type="InterPro" id="IPR050086">
    <property type="entry name" value="MetN_ABC_transporter-like"/>
</dbReference>
<dbReference type="SUPFAM" id="SSF52540">
    <property type="entry name" value="P-loop containing nucleoside triphosphate hydrolases"/>
    <property type="match status" value="1"/>
</dbReference>
<organism evidence="8 9">
    <name type="scientific">Bilophila wadsworthia (strain 3_1_6)</name>
    <dbReference type="NCBI Taxonomy" id="563192"/>
    <lineage>
        <taxon>Bacteria</taxon>
        <taxon>Pseudomonadati</taxon>
        <taxon>Thermodesulfobacteriota</taxon>
        <taxon>Desulfovibrionia</taxon>
        <taxon>Desulfovibrionales</taxon>
        <taxon>Desulfovibrionaceae</taxon>
        <taxon>Bilophila</taxon>
    </lineage>
</organism>
<dbReference type="InterPro" id="IPR012693">
    <property type="entry name" value="ABC_transpr_PhnC"/>
</dbReference>
<evidence type="ECO:0000256" key="3">
    <source>
        <dbReference type="ARBA" id="ARBA00022741"/>
    </source>
</evidence>
<dbReference type="AlphaFoldDB" id="E5YA92"/>
<keyword evidence="5" id="KW-1278">Translocase</keyword>
<evidence type="ECO:0000256" key="2">
    <source>
        <dbReference type="ARBA" id="ARBA00022475"/>
    </source>
</evidence>
<evidence type="ECO:0000256" key="1">
    <source>
        <dbReference type="ARBA" id="ARBA00022448"/>
    </source>
</evidence>
<dbReference type="InterPro" id="IPR017871">
    <property type="entry name" value="ABC_transporter-like_CS"/>
</dbReference>
<dbReference type="Proteomes" id="UP000006034">
    <property type="component" value="Unassembled WGS sequence"/>
</dbReference>
<dbReference type="Pfam" id="PF00005">
    <property type="entry name" value="ABC_tran"/>
    <property type="match status" value="1"/>
</dbReference>
<dbReference type="InterPro" id="IPR003593">
    <property type="entry name" value="AAA+_ATPase"/>
</dbReference>
<sequence>MIHIDTLSKTFSGGKGLDRVSLHIKPGEMVALIGSSGSGKSTLMRHIAGLMPGDADGGRIEVAQHLIQDRGVISRDIRTMRAEIGMVFQQFNLVDRMSVLRNVMLGALSRTALWRSLLGFFHEEDARLAYKALARVGIMEKAHQRTSNLSGGQQQRAAIARALVQRARVLLADEPIASLDPESSRNVMETLRDLNQKDGLTVLVTLHQVDYALSFCPRTIALKHGRVVYDGPSAELTPAFLKRLYGTECDSLFARQESDIRRNPPLTQVQVA</sequence>
<accession>E5YA92</accession>
<evidence type="ECO:0000256" key="5">
    <source>
        <dbReference type="ARBA" id="ARBA00022967"/>
    </source>
</evidence>
<keyword evidence="4 8" id="KW-0067">ATP-binding</keyword>
<keyword evidence="3" id="KW-0547">Nucleotide-binding</keyword>
<dbReference type="GeneID" id="78084499"/>
<keyword evidence="1" id="KW-0813">Transport</keyword>
<dbReference type="OrthoDB" id="9809450at2"/>
<dbReference type="GO" id="GO:0016887">
    <property type="term" value="F:ATP hydrolysis activity"/>
    <property type="evidence" value="ECO:0007669"/>
    <property type="project" value="InterPro"/>
</dbReference>
<keyword evidence="9" id="KW-1185">Reference proteome</keyword>
<protein>
    <submittedName>
        <fullName evidence="8">Phosphonate ABC transporter, ATP-binding protein</fullName>
    </submittedName>
</protein>